<feature type="transmembrane region" description="Helical" evidence="2">
    <location>
        <begin position="416"/>
        <end position="439"/>
    </location>
</feature>
<proteinExistence type="predicted"/>
<accession>A0A0C2T3A1</accession>
<gene>
    <name evidence="3" type="ORF">M378DRAFT_618254</name>
</gene>
<reference evidence="3 4" key="1">
    <citation type="submission" date="2014-04" db="EMBL/GenBank/DDBJ databases">
        <title>Evolutionary Origins and Diversification of the Mycorrhizal Mutualists.</title>
        <authorList>
            <consortium name="DOE Joint Genome Institute"/>
            <consortium name="Mycorrhizal Genomics Consortium"/>
            <person name="Kohler A."/>
            <person name="Kuo A."/>
            <person name="Nagy L.G."/>
            <person name="Floudas D."/>
            <person name="Copeland A."/>
            <person name="Barry K.W."/>
            <person name="Cichocki N."/>
            <person name="Veneault-Fourrey C."/>
            <person name="LaButti K."/>
            <person name="Lindquist E.A."/>
            <person name="Lipzen A."/>
            <person name="Lundell T."/>
            <person name="Morin E."/>
            <person name="Murat C."/>
            <person name="Riley R."/>
            <person name="Ohm R."/>
            <person name="Sun H."/>
            <person name="Tunlid A."/>
            <person name="Henrissat B."/>
            <person name="Grigoriev I.V."/>
            <person name="Hibbett D.S."/>
            <person name="Martin F."/>
        </authorList>
    </citation>
    <scope>NUCLEOTIDE SEQUENCE [LARGE SCALE GENOMIC DNA]</scope>
    <source>
        <strain evidence="3 4">Koide BX008</strain>
    </source>
</reference>
<keyword evidence="2" id="KW-1133">Transmembrane helix</keyword>
<dbReference type="InterPro" id="IPR012334">
    <property type="entry name" value="Pectin_lyas_fold"/>
</dbReference>
<name>A0A0C2T3A1_AMAMK</name>
<keyword evidence="4" id="KW-1185">Reference proteome</keyword>
<dbReference type="HOGENOM" id="CLU_037535_0_0_1"/>
<feature type="region of interest" description="Disordered" evidence="1">
    <location>
        <begin position="1"/>
        <end position="20"/>
    </location>
</feature>
<dbReference type="InterPro" id="IPR011050">
    <property type="entry name" value="Pectin_lyase_fold/virulence"/>
</dbReference>
<dbReference type="STRING" id="946122.A0A0C2T3A1"/>
<sequence length="453" mass="47628">MMRQWFDSRATSSCEPPDPANTITDRLNTLLNSSGPGYILRLCPAMQYRIQAPISFAAPDQEISTLGYPTGDERATLVVSGPFADGMSHTTAIDATCSTCSGIVIRNLQVDGTRNGAPPLSGGANIEMGGDNSGQVVEYVHSFDPRSWSCLHVAEGALKCNNATVQNNDIGPCGSDAFQQWADGISVSCRSSVVRNNLIQGPTDGGIVIFGSPGTQVYNNTIWILNQTLLGGINLVDFDPFQGDYTGTVVRDNLITGGFSTSPGQSGQAKGINSQNAIIKIGIAIGPRTWFGDHYGTNVSRSGTVINNMLTGAFSYGIAITSAKNFTVQGNSLIGNTSFIGSRGPNCSESDDVPNPAPFVLDTNMTSDLSLQSNFQTVQNGASLTCVLPPEGGDYWPFGGNPSSLSSSPGSGNEGLLGIALALSIILGLIAIAIVCWFLRIRALHRRGRASTS</sequence>
<dbReference type="EMBL" id="KN818224">
    <property type="protein sequence ID" value="KIL70345.1"/>
    <property type="molecule type" value="Genomic_DNA"/>
</dbReference>
<evidence type="ECO:0000256" key="2">
    <source>
        <dbReference type="SAM" id="Phobius"/>
    </source>
</evidence>
<dbReference type="InterPro" id="IPR006626">
    <property type="entry name" value="PbH1"/>
</dbReference>
<evidence type="ECO:0000313" key="3">
    <source>
        <dbReference type="EMBL" id="KIL70345.1"/>
    </source>
</evidence>
<dbReference type="SMART" id="SM00710">
    <property type="entry name" value="PbH1"/>
    <property type="match status" value="5"/>
</dbReference>
<dbReference type="AlphaFoldDB" id="A0A0C2T3A1"/>
<evidence type="ECO:0000256" key="1">
    <source>
        <dbReference type="SAM" id="MobiDB-lite"/>
    </source>
</evidence>
<dbReference type="OrthoDB" id="2587928at2759"/>
<keyword evidence="2" id="KW-0812">Transmembrane</keyword>
<dbReference type="Gene3D" id="2.160.20.10">
    <property type="entry name" value="Single-stranded right-handed beta-helix, Pectin lyase-like"/>
    <property type="match status" value="1"/>
</dbReference>
<dbReference type="SUPFAM" id="SSF51126">
    <property type="entry name" value="Pectin lyase-like"/>
    <property type="match status" value="1"/>
</dbReference>
<evidence type="ECO:0000313" key="4">
    <source>
        <dbReference type="Proteomes" id="UP000054549"/>
    </source>
</evidence>
<protein>
    <submittedName>
        <fullName evidence="3">Uncharacterized protein</fullName>
    </submittedName>
</protein>
<dbReference type="Proteomes" id="UP000054549">
    <property type="component" value="Unassembled WGS sequence"/>
</dbReference>
<dbReference type="InParanoid" id="A0A0C2T3A1"/>
<organism evidence="3 4">
    <name type="scientific">Amanita muscaria (strain Koide BX008)</name>
    <dbReference type="NCBI Taxonomy" id="946122"/>
    <lineage>
        <taxon>Eukaryota</taxon>
        <taxon>Fungi</taxon>
        <taxon>Dikarya</taxon>
        <taxon>Basidiomycota</taxon>
        <taxon>Agaricomycotina</taxon>
        <taxon>Agaricomycetes</taxon>
        <taxon>Agaricomycetidae</taxon>
        <taxon>Agaricales</taxon>
        <taxon>Pluteineae</taxon>
        <taxon>Amanitaceae</taxon>
        <taxon>Amanita</taxon>
    </lineage>
</organism>
<keyword evidence="2" id="KW-0472">Membrane</keyword>